<evidence type="ECO:0000256" key="1">
    <source>
        <dbReference type="SAM" id="Phobius"/>
    </source>
</evidence>
<keyword evidence="1" id="KW-0812">Transmembrane</keyword>
<feature type="transmembrane region" description="Helical" evidence="1">
    <location>
        <begin position="40"/>
        <end position="60"/>
    </location>
</feature>
<proteinExistence type="predicted"/>
<feature type="transmembrane region" description="Helical" evidence="1">
    <location>
        <begin position="242"/>
        <end position="261"/>
    </location>
</feature>
<feature type="transmembrane region" description="Helical" evidence="1">
    <location>
        <begin position="189"/>
        <end position="207"/>
    </location>
</feature>
<dbReference type="AlphaFoldDB" id="D6A8Y3"/>
<evidence type="ECO:0000313" key="3">
    <source>
        <dbReference type="Proteomes" id="UP000003824"/>
    </source>
</evidence>
<dbReference type="Proteomes" id="UP000003824">
    <property type="component" value="Unassembled WGS sequence"/>
</dbReference>
<evidence type="ECO:0000313" key="2">
    <source>
        <dbReference type="EMBL" id="EFE66201.2"/>
    </source>
</evidence>
<gene>
    <name evidence="2" type="ORF">SSFG_01454</name>
</gene>
<keyword evidence="1" id="KW-1133">Transmembrane helix</keyword>
<feature type="transmembrane region" description="Helical" evidence="1">
    <location>
        <begin position="126"/>
        <end position="148"/>
    </location>
</feature>
<feature type="transmembrane region" description="Helical" evidence="1">
    <location>
        <begin position="83"/>
        <end position="106"/>
    </location>
</feature>
<sequence length="296" mass="31772">MAASGRRPAPRDGGAGVRRHLHLFVTAARFDLVEHARNRLAMVLVALFIPSWISLAHAVIPSTPVPFRLRATGRLLEPAGNQITQITGAINAVTLITGFMMFAVTFNGGRFDRRLAMAGYPRIHLVLAKTTSLTLASAAVAAYATAMIRTAWSPHQPLQLAAALFCGAMTYGALGVIFGSLLRREVEGMFALVMTSLVDVGLQNPLAGGGAGSQVVRFLPTYGTMQAASAAGFTREWLPGDLAVQFLWFAGAAFMGLLAFHRRTKDALTARPSFRLPWLAARRQPAHPARATSTPR</sequence>
<reference evidence="3" key="1">
    <citation type="submission" date="2008-12" db="EMBL/GenBank/DDBJ databases">
        <title>Annotation of Streptomyces ghanaensis ATCC 14672.</title>
        <authorList>
            <consortium name="The Broad Institute Genome Sequencing Platform"/>
            <consortium name="Broad Institute Microbial Sequencing Center"/>
            <person name="Fischbach M."/>
            <person name="Ward D."/>
            <person name="Young S."/>
            <person name="Kodira C.D."/>
            <person name="Zeng Q."/>
            <person name="Koehrsen M."/>
            <person name="Godfrey P."/>
            <person name="Alvarado L."/>
            <person name="Berlin A.M."/>
            <person name="Borenstein D."/>
            <person name="Chen Z."/>
            <person name="Engels R."/>
            <person name="Freedman E."/>
            <person name="Gellesch M."/>
            <person name="Goldberg J."/>
            <person name="Griggs A."/>
            <person name="Gujja S."/>
            <person name="Heiman D.I."/>
            <person name="Hepburn T.A."/>
            <person name="Howarth C."/>
            <person name="Jen D."/>
            <person name="Larson L."/>
            <person name="Lewis B."/>
            <person name="Mehta T."/>
            <person name="Park D."/>
            <person name="Pearson M."/>
            <person name="Roberts A."/>
            <person name="Saif S."/>
            <person name="Shea T.D."/>
            <person name="Shenoy N."/>
            <person name="Sisk P."/>
            <person name="Stolte C."/>
            <person name="Sykes S.N."/>
            <person name="Walk T."/>
            <person name="White J."/>
            <person name="Yandava C."/>
            <person name="Straight P."/>
            <person name="Clardy J."/>
            <person name="Hung D."/>
            <person name="Kolter R."/>
            <person name="Mekalanos J."/>
            <person name="Walker S."/>
            <person name="Walsh C.T."/>
            <person name="Wieland B.L.C."/>
            <person name="Ilzarbe M."/>
            <person name="Galagan J."/>
            <person name="Nusbaum C."/>
            <person name="Birren B."/>
        </authorList>
    </citation>
    <scope>NUCLEOTIDE SEQUENCE [LARGE SCALE GENOMIC DNA]</scope>
    <source>
        <strain evidence="3">ATCC 14672 / DSM 40746 / JCM 4963 / KCTC 9882 / NRRL B-12104 / FH 1290</strain>
    </source>
</reference>
<name>D6A8Y3_STRV1</name>
<keyword evidence="1" id="KW-0472">Membrane</keyword>
<dbReference type="eggNOG" id="ENOG502Z977">
    <property type="taxonomic scope" value="Bacteria"/>
</dbReference>
<protein>
    <submittedName>
        <fullName evidence="2">Integral membrane protein</fullName>
    </submittedName>
</protein>
<organism evidence="2 3">
    <name type="scientific">Streptomyces viridosporus (strain ATCC 14672 / DSM 40746 / JCM 4963 / KCTC 9882 / NRRL B-12104 / FH 1290)</name>
    <name type="common">Streptomyces ghanaensis</name>
    <dbReference type="NCBI Taxonomy" id="566461"/>
    <lineage>
        <taxon>Bacteria</taxon>
        <taxon>Bacillati</taxon>
        <taxon>Actinomycetota</taxon>
        <taxon>Actinomycetes</taxon>
        <taxon>Kitasatosporales</taxon>
        <taxon>Streptomycetaceae</taxon>
        <taxon>Streptomyces</taxon>
    </lineage>
</organism>
<feature type="transmembrane region" description="Helical" evidence="1">
    <location>
        <begin position="160"/>
        <end position="182"/>
    </location>
</feature>
<accession>D6A8Y3</accession>
<dbReference type="EMBL" id="DS999641">
    <property type="protein sequence ID" value="EFE66201.2"/>
    <property type="molecule type" value="Genomic_DNA"/>
</dbReference>